<dbReference type="SUPFAM" id="SSF52151">
    <property type="entry name" value="FabD/lysophospholipase-like"/>
    <property type="match status" value="1"/>
</dbReference>
<evidence type="ECO:0000256" key="3">
    <source>
        <dbReference type="ARBA" id="ARBA00023098"/>
    </source>
</evidence>
<dbReference type="Gene3D" id="3.40.1090.10">
    <property type="entry name" value="Cytosolic phospholipase A2 catalytic domain"/>
    <property type="match status" value="2"/>
</dbReference>
<feature type="domain" description="PNPLA" evidence="5">
    <location>
        <begin position="6"/>
        <end position="173"/>
    </location>
</feature>
<name>A0A2S8IBM1_BURCE</name>
<protein>
    <submittedName>
        <fullName evidence="6">Exotoxin</fullName>
    </submittedName>
</protein>
<dbReference type="PROSITE" id="PS51635">
    <property type="entry name" value="PNPLA"/>
    <property type="match status" value="1"/>
</dbReference>
<evidence type="ECO:0000259" key="5">
    <source>
        <dbReference type="PROSITE" id="PS51635"/>
    </source>
</evidence>
<dbReference type="CDD" id="cd07207">
    <property type="entry name" value="Pat_ExoU_VipD_like"/>
    <property type="match status" value="1"/>
</dbReference>
<feature type="short sequence motif" description="GXSXG" evidence="4">
    <location>
        <begin position="37"/>
        <end position="41"/>
    </location>
</feature>
<dbReference type="Pfam" id="PF01734">
    <property type="entry name" value="Patatin"/>
    <property type="match status" value="1"/>
</dbReference>
<evidence type="ECO:0000313" key="6">
    <source>
        <dbReference type="EMBL" id="PQP12190.1"/>
    </source>
</evidence>
<sequence>MKPIRVALSGSGFRLGAHLGALQAIEEAGYTIVELAGTSGGSIVASLYASGLPLDVMRQMLMEVDWSRMMSFSPWTLIRHQALCSGEALRGYLTRVTGGKTFAELEIDLKVIATDLLSEREFQFSRASTPDLPIAMAARASASIPIVFAPVAVAGGLFVDGGMCDNMPVSDLTVDEVPRVGIFLESDDSPLLPGRYGFTTLAPRMIDVMLASNESAHFAFDQLMGATFVRVQTGYASSFDRRMPVATRQRLYDDGYAATKLALSEPSFVLEDQA</sequence>
<feature type="active site" description="Proton acceptor" evidence="4">
    <location>
        <position position="160"/>
    </location>
</feature>
<dbReference type="PANTHER" id="PTHR14226:SF78">
    <property type="entry name" value="SLR0060 PROTEIN"/>
    <property type="match status" value="1"/>
</dbReference>
<reference evidence="6 7" key="1">
    <citation type="submission" date="2018-02" db="EMBL/GenBank/DDBJ databases">
        <title>Draft genome sequencing of Burkholderia cepacia Y14-15.</title>
        <authorList>
            <person name="Zheng B.-X."/>
        </authorList>
    </citation>
    <scope>NUCLEOTIDE SEQUENCE [LARGE SCALE GENOMIC DNA]</scope>
    <source>
        <strain evidence="6 7">Y14-15</strain>
    </source>
</reference>
<dbReference type="InterPro" id="IPR050301">
    <property type="entry name" value="NTE"/>
</dbReference>
<keyword evidence="2 4" id="KW-0442">Lipid degradation</keyword>
<dbReference type="AlphaFoldDB" id="A0A2S8IBM1"/>
<gene>
    <name evidence="6" type="ORF">C5615_30760</name>
</gene>
<evidence type="ECO:0000256" key="2">
    <source>
        <dbReference type="ARBA" id="ARBA00022963"/>
    </source>
</evidence>
<evidence type="ECO:0000313" key="7">
    <source>
        <dbReference type="Proteomes" id="UP000238206"/>
    </source>
</evidence>
<keyword evidence="1 4" id="KW-0378">Hydrolase</keyword>
<feature type="short sequence motif" description="DGA/G" evidence="4">
    <location>
        <begin position="160"/>
        <end position="162"/>
    </location>
</feature>
<dbReference type="InterPro" id="IPR002641">
    <property type="entry name" value="PNPLA_dom"/>
</dbReference>
<evidence type="ECO:0000256" key="1">
    <source>
        <dbReference type="ARBA" id="ARBA00022801"/>
    </source>
</evidence>
<comment type="caution">
    <text evidence="4">Lacks conserved residue(s) required for the propagation of feature annotation.</text>
</comment>
<dbReference type="GO" id="GO:0016787">
    <property type="term" value="F:hydrolase activity"/>
    <property type="evidence" value="ECO:0007669"/>
    <property type="project" value="UniProtKB-UniRule"/>
</dbReference>
<dbReference type="InterPro" id="IPR016035">
    <property type="entry name" value="Acyl_Trfase/lysoPLipase"/>
</dbReference>
<proteinExistence type="predicted"/>
<keyword evidence="3 4" id="KW-0443">Lipid metabolism</keyword>
<organism evidence="6 7">
    <name type="scientific">Burkholderia cepacia</name>
    <name type="common">Pseudomonas cepacia</name>
    <dbReference type="NCBI Taxonomy" id="292"/>
    <lineage>
        <taxon>Bacteria</taxon>
        <taxon>Pseudomonadati</taxon>
        <taxon>Pseudomonadota</taxon>
        <taxon>Betaproteobacteria</taxon>
        <taxon>Burkholderiales</taxon>
        <taxon>Burkholderiaceae</taxon>
        <taxon>Burkholderia</taxon>
        <taxon>Burkholderia cepacia complex</taxon>
    </lineage>
</organism>
<dbReference type="GO" id="GO:0016042">
    <property type="term" value="P:lipid catabolic process"/>
    <property type="evidence" value="ECO:0007669"/>
    <property type="project" value="UniProtKB-UniRule"/>
</dbReference>
<feature type="active site" description="Nucleophile" evidence="4">
    <location>
        <position position="39"/>
    </location>
</feature>
<dbReference type="Proteomes" id="UP000238206">
    <property type="component" value="Unassembled WGS sequence"/>
</dbReference>
<dbReference type="PANTHER" id="PTHR14226">
    <property type="entry name" value="NEUROPATHY TARGET ESTERASE/SWISS CHEESE D.MELANOGASTER"/>
    <property type="match status" value="1"/>
</dbReference>
<comment type="caution">
    <text evidence="6">The sequence shown here is derived from an EMBL/GenBank/DDBJ whole genome shotgun (WGS) entry which is preliminary data.</text>
</comment>
<dbReference type="RefSeq" id="WP_105393019.1">
    <property type="nucleotide sequence ID" value="NZ_PUIQ01000053.1"/>
</dbReference>
<accession>A0A2S8IBM1</accession>
<dbReference type="EMBL" id="PUIQ01000053">
    <property type="protein sequence ID" value="PQP12190.1"/>
    <property type="molecule type" value="Genomic_DNA"/>
</dbReference>
<evidence type="ECO:0000256" key="4">
    <source>
        <dbReference type="PROSITE-ProRule" id="PRU01161"/>
    </source>
</evidence>